<dbReference type="GO" id="GO:0008713">
    <property type="term" value="F:ADP-heptose-lipopolysaccharide heptosyltransferase activity"/>
    <property type="evidence" value="ECO:0007669"/>
    <property type="project" value="TreeGrafter"/>
</dbReference>
<dbReference type="Proteomes" id="UP000265964">
    <property type="component" value="Unassembled WGS sequence"/>
</dbReference>
<dbReference type="AlphaFoldDB" id="A0A3A1YD56"/>
<evidence type="ECO:0000256" key="1">
    <source>
        <dbReference type="ARBA" id="ARBA00022676"/>
    </source>
</evidence>
<name>A0A3A1YD56_9GAMM</name>
<dbReference type="InterPro" id="IPR051199">
    <property type="entry name" value="LPS_LOS_Heptosyltrfase"/>
</dbReference>
<evidence type="ECO:0000256" key="2">
    <source>
        <dbReference type="ARBA" id="ARBA00022679"/>
    </source>
</evidence>
<reference evidence="3 4" key="1">
    <citation type="submission" date="2017-08" db="EMBL/GenBank/DDBJ databases">
        <title>Reclassification of Bisgaard taxon 37 and 44.</title>
        <authorList>
            <person name="Christensen H."/>
        </authorList>
    </citation>
    <scope>NUCLEOTIDE SEQUENCE [LARGE SCALE GENOMIC DNA]</scope>
    <source>
        <strain evidence="3 4">EEAB3T1</strain>
    </source>
</reference>
<organism evidence="3 4">
    <name type="scientific">Psittacicella gerlachiana</name>
    <dbReference type="NCBI Taxonomy" id="2028574"/>
    <lineage>
        <taxon>Bacteria</taxon>
        <taxon>Pseudomonadati</taxon>
        <taxon>Pseudomonadota</taxon>
        <taxon>Gammaproteobacteria</taxon>
        <taxon>Pasteurellales</taxon>
        <taxon>Psittacicellaceae</taxon>
        <taxon>Psittacicella</taxon>
    </lineage>
</organism>
<proteinExistence type="predicted"/>
<dbReference type="Pfam" id="PF01075">
    <property type="entry name" value="Glyco_transf_9"/>
    <property type="match status" value="1"/>
</dbReference>
<protein>
    <submittedName>
        <fullName evidence="3">Uncharacterized protein</fullName>
    </submittedName>
</protein>
<keyword evidence="2" id="KW-0808">Transferase</keyword>
<comment type="caution">
    <text evidence="3">The sequence shown here is derived from an EMBL/GenBank/DDBJ whole genome shotgun (WGS) entry which is preliminary data.</text>
</comment>
<dbReference type="RefSeq" id="WP_119534621.1">
    <property type="nucleotide sequence ID" value="NZ_NRJF01000088.1"/>
</dbReference>
<keyword evidence="1" id="KW-0328">Glycosyltransferase</keyword>
<evidence type="ECO:0000313" key="3">
    <source>
        <dbReference type="EMBL" id="RIY35461.1"/>
    </source>
</evidence>
<keyword evidence="4" id="KW-1185">Reference proteome</keyword>
<dbReference type="EMBL" id="NRJF01000088">
    <property type="protein sequence ID" value="RIY35461.1"/>
    <property type="molecule type" value="Genomic_DNA"/>
</dbReference>
<evidence type="ECO:0000313" key="4">
    <source>
        <dbReference type="Proteomes" id="UP000265964"/>
    </source>
</evidence>
<sequence length="452" mass="51900">MKQQKLFTSFAQVKRVCIFRLSAIGDILNLIPSVELLLKNYPQVEVTWIIGSGEYNLFRHLTQKYPQLTFMVFNKRKTSYFQAYKQFKELSKVPFDLLIHAQTSLRANFLSTFIKAKLKVGYSKERSYEGHSLVVDYNIPYQNSMHVVFNYFDLFKPFFSEQDCLEFKQKVVDTKLLYIGEYPQHLQEQKDLKPLIDLCLGEPNSELAKSNISPHNQNLYRLLLSFSNFAPAENKQREGRLIFINPASSAVKKNWTKEGYVALIKHLIQSGHRVVVTGGKNHVELELVNGVAQEIKEYILEAQPELTCKGIARSGRQVFFNLAGKTTLTELCLFISLADLVISPDSGPMHLASCLGIPTIGLFAYINPLRSGPIQGVSDVVSVFHKNTYQKDLEFTDHQYVQDLKNWHKKPPRAGKDLMKQISPQEVIERTDLVLKRLDLQQNVQTPYKQYV</sequence>
<dbReference type="SUPFAM" id="SSF53756">
    <property type="entry name" value="UDP-Glycosyltransferase/glycogen phosphorylase"/>
    <property type="match status" value="1"/>
</dbReference>
<dbReference type="GO" id="GO:0009244">
    <property type="term" value="P:lipopolysaccharide core region biosynthetic process"/>
    <property type="evidence" value="ECO:0007669"/>
    <property type="project" value="TreeGrafter"/>
</dbReference>
<gene>
    <name evidence="3" type="ORF">CKF59_03625</name>
</gene>
<dbReference type="OrthoDB" id="9781892at2"/>
<dbReference type="PANTHER" id="PTHR30160">
    <property type="entry name" value="TETRAACYLDISACCHARIDE 4'-KINASE-RELATED"/>
    <property type="match status" value="1"/>
</dbReference>
<dbReference type="GO" id="GO:0005829">
    <property type="term" value="C:cytosol"/>
    <property type="evidence" value="ECO:0007669"/>
    <property type="project" value="TreeGrafter"/>
</dbReference>
<dbReference type="Gene3D" id="3.40.50.2000">
    <property type="entry name" value="Glycogen Phosphorylase B"/>
    <property type="match status" value="2"/>
</dbReference>
<accession>A0A3A1YD56</accession>
<dbReference type="InterPro" id="IPR002201">
    <property type="entry name" value="Glyco_trans_9"/>
</dbReference>
<dbReference type="CDD" id="cd03789">
    <property type="entry name" value="GT9_LPS_heptosyltransferase"/>
    <property type="match status" value="1"/>
</dbReference>